<keyword evidence="1" id="KW-0812">Transmembrane</keyword>
<gene>
    <name evidence="2" type="ORF">HMPREF1091_00210</name>
</gene>
<feature type="transmembrane region" description="Helical" evidence="1">
    <location>
        <begin position="37"/>
        <end position="54"/>
    </location>
</feature>
<evidence type="ECO:0000256" key="1">
    <source>
        <dbReference type="SAM" id="Phobius"/>
    </source>
</evidence>
<organism evidence="2 3">
    <name type="scientific">Atopobium minutum 10063974</name>
    <dbReference type="NCBI Taxonomy" id="997872"/>
    <lineage>
        <taxon>Bacteria</taxon>
        <taxon>Bacillati</taxon>
        <taxon>Actinomycetota</taxon>
        <taxon>Coriobacteriia</taxon>
        <taxon>Coriobacteriales</taxon>
        <taxon>Atopobiaceae</taxon>
        <taxon>Atopobium</taxon>
    </lineage>
</organism>
<comment type="caution">
    <text evidence="2">The sequence shown here is derived from an EMBL/GenBank/DDBJ whole genome shotgun (WGS) entry which is preliminary data.</text>
</comment>
<proteinExistence type="predicted"/>
<dbReference type="RefSeq" id="WP_002562985.1">
    <property type="nucleotide sequence ID" value="NZ_KB822533.1"/>
</dbReference>
<dbReference type="HOGENOM" id="CLU_2969350_0_0_11"/>
<reference evidence="2 3" key="1">
    <citation type="submission" date="2013-03" db="EMBL/GenBank/DDBJ databases">
        <title>The Genome Sequence of Atopobium minutum 10063974.</title>
        <authorList>
            <consortium name="The Broad Institute Genome Sequencing Platform"/>
            <person name="Earl A."/>
            <person name="Ward D."/>
            <person name="Feldgarden M."/>
            <person name="Gevers D."/>
            <person name="Lambert T."/>
            <person name="Marvaud J.-C."/>
            <person name="Courvalin P."/>
            <person name="Walker B."/>
            <person name="Young S.K."/>
            <person name="Zeng Q."/>
            <person name="Gargeya S."/>
            <person name="Fitzgerald M."/>
            <person name="Haas B."/>
            <person name="Abouelleil A."/>
            <person name="Alvarado L."/>
            <person name="Arachchi H.M."/>
            <person name="Berlin A.M."/>
            <person name="Chapman S.B."/>
            <person name="Dewar J."/>
            <person name="Goldberg J."/>
            <person name="Griggs A."/>
            <person name="Gujja S."/>
            <person name="Hansen M."/>
            <person name="Howarth C."/>
            <person name="Imamovic A."/>
            <person name="Larimer J."/>
            <person name="McCowan C."/>
            <person name="Murphy C."/>
            <person name="Neiman D."/>
            <person name="Pearson M."/>
            <person name="Priest M."/>
            <person name="Roberts A."/>
            <person name="Saif S."/>
            <person name="Shea T."/>
            <person name="Sisk P."/>
            <person name="Sykes S."/>
            <person name="Wortman J."/>
            <person name="Nusbaum C."/>
            <person name="Birren B."/>
        </authorList>
    </citation>
    <scope>NUCLEOTIDE SEQUENCE [LARGE SCALE GENOMIC DNA]</scope>
    <source>
        <strain evidence="2 3">10063974</strain>
    </source>
</reference>
<evidence type="ECO:0000313" key="2">
    <source>
        <dbReference type="EMBL" id="EMZ42652.1"/>
    </source>
</evidence>
<accession>N2BLM0</accession>
<sequence length="58" mass="6702">MNIWHVIYIIALFVVLKTAIRKRVTDNFSGIAIDSHLVGFILVVSAVLWWFGFFKGMF</sequence>
<dbReference type="AlphaFoldDB" id="N2BLM0"/>
<keyword evidence="1" id="KW-0472">Membrane</keyword>
<name>N2BLM0_9ACTN</name>
<dbReference type="Proteomes" id="UP000012651">
    <property type="component" value="Unassembled WGS sequence"/>
</dbReference>
<evidence type="ECO:0000313" key="3">
    <source>
        <dbReference type="Proteomes" id="UP000012651"/>
    </source>
</evidence>
<keyword evidence="3" id="KW-1185">Reference proteome</keyword>
<keyword evidence="1" id="KW-1133">Transmembrane helix</keyword>
<dbReference type="EMBL" id="AGXC01000001">
    <property type="protein sequence ID" value="EMZ42652.1"/>
    <property type="molecule type" value="Genomic_DNA"/>
</dbReference>
<protein>
    <submittedName>
        <fullName evidence="2">Uncharacterized protein</fullName>
    </submittedName>
</protein>